<dbReference type="InterPro" id="IPR042185">
    <property type="entry name" value="Serpin_sf_2"/>
</dbReference>
<dbReference type="PANTHER" id="PTHR11461">
    <property type="entry name" value="SERINE PROTEASE INHIBITOR, SERPIN"/>
    <property type="match status" value="1"/>
</dbReference>
<dbReference type="AlphaFoldDB" id="A0A2Z2N707"/>
<gene>
    <name evidence="3" type="ORF">A3L10_09400</name>
</gene>
<evidence type="ECO:0000313" key="3">
    <source>
        <dbReference type="EMBL" id="ASJ15332.1"/>
    </source>
</evidence>
<accession>A0A2Z2N707</accession>
<sequence length="426" mass="47237">MRYVLAVLVIFMVVASGCIAGGGNGTSTIPQNSSSETFTPPMTGNDVLKEGQEKAVVEGLNAFTFDLYRELSADGGNVFFSPYSVEVALAMAYEGANGSTREEMERVLHLPGDDEARWTGFRYLILSLNPSNGPYVLSTANALWVQKGYPVNERYLWIIREFYLGDVRNVDFVRDPDGAAEEINSWAEERTRGRIKDLIQKGVLNEYTRLVITNAIYFRANWSRRFDPGDTANESFTLASGEKVIAPMMHQRGTFNYTENDELQALEMPYEGGRLSMLIILPRDNSPTGIEGKLTPEFIRELRESMKPELVDVTVPKFRFEASYSLKKPLIDMGMGEAFSGGANFSGITDAERLFISDVIHKTFISVAENGTEAAAATAVIITAASAPGEEPEYKVFKADHPFLFLIVDRETGAVLFMGRLMDPRG</sequence>
<protein>
    <submittedName>
        <fullName evidence="3">Serpin</fullName>
    </submittedName>
</protein>
<dbReference type="Gene3D" id="3.30.497.10">
    <property type="entry name" value="Antithrombin, subunit I, domain 2"/>
    <property type="match status" value="1"/>
</dbReference>
<dbReference type="Proteomes" id="UP000250085">
    <property type="component" value="Chromosome"/>
</dbReference>
<dbReference type="SUPFAM" id="SSF56574">
    <property type="entry name" value="Serpins"/>
    <property type="match status" value="1"/>
</dbReference>
<dbReference type="RefSeq" id="WP_088867369.1">
    <property type="nucleotide sequence ID" value="NZ_CP015106.1"/>
</dbReference>
<dbReference type="Pfam" id="PF00079">
    <property type="entry name" value="Serpin"/>
    <property type="match status" value="1"/>
</dbReference>
<comment type="similarity">
    <text evidence="1">Belongs to the serpin family.</text>
</comment>
<dbReference type="SMART" id="SM00093">
    <property type="entry name" value="SERPIN"/>
    <property type="match status" value="1"/>
</dbReference>
<organism evidence="3 4">
    <name type="scientific">Thermococcus radiotolerans</name>
    <dbReference type="NCBI Taxonomy" id="187880"/>
    <lineage>
        <taxon>Archaea</taxon>
        <taxon>Methanobacteriati</taxon>
        <taxon>Methanobacteriota</taxon>
        <taxon>Thermococci</taxon>
        <taxon>Thermococcales</taxon>
        <taxon>Thermococcaceae</taxon>
        <taxon>Thermococcus</taxon>
    </lineage>
</organism>
<dbReference type="GO" id="GO:0004867">
    <property type="term" value="F:serine-type endopeptidase inhibitor activity"/>
    <property type="evidence" value="ECO:0007669"/>
    <property type="project" value="InterPro"/>
</dbReference>
<dbReference type="InterPro" id="IPR036186">
    <property type="entry name" value="Serpin_sf"/>
</dbReference>
<dbReference type="Gene3D" id="2.30.39.10">
    <property type="entry name" value="Alpha-1-antitrypsin, domain 1"/>
    <property type="match status" value="1"/>
</dbReference>
<dbReference type="InterPro" id="IPR023795">
    <property type="entry name" value="Serpin_CS"/>
</dbReference>
<dbReference type="PROSITE" id="PS00284">
    <property type="entry name" value="SERPIN"/>
    <property type="match status" value="1"/>
</dbReference>
<dbReference type="GeneID" id="33329063"/>
<evidence type="ECO:0000259" key="2">
    <source>
        <dbReference type="SMART" id="SM00093"/>
    </source>
</evidence>
<dbReference type="KEGG" id="trl:A3L10_09400"/>
<dbReference type="GO" id="GO:0005615">
    <property type="term" value="C:extracellular space"/>
    <property type="evidence" value="ECO:0007669"/>
    <property type="project" value="InterPro"/>
</dbReference>
<dbReference type="PANTHER" id="PTHR11461:SF211">
    <property type="entry name" value="GH10112P-RELATED"/>
    <property type="match status" value="1"/>
</dbReference>
<dbReference type="OrthoDB" id="371710at2157"/>
<reference evidence="3 4" key="1">
    <citation type="submission" date="2016-04" db="EMBL/GenBank/DDBJ databases">
        <title>Complete genome sequence of Thermococcus radiotolerans type strain EJ2.</title>
        <authorList>
            <person name="Oger P.M."/>
        </authorList>
    </citation>
    <scope>NUCLEOTIDE SEQUENCE [LARGE SCALE GENOMIC DNA]</scope>
    <source>
        <strain evidence="3 4">EJ2</strain>
    </source>
</reference>
<dbReference type="CDD" id="cd19590">
    <property type="entry name" value="serpin_thermopin-like"/>
    <property type="match status" value="1"/>
</dbReference>
<proteinExistence type="inferred from homology"/>
<keyword evidence="4" id="KW-1185">Reference proteome</keyword>
<dbReference type="InterPro" id="IPR042178">
    <property type="entry name" value="Serpin_sf_1"/>
</dbReference>
<evidence type="ECO:0000313" key="4">
    <source>
        <dbReference type="Proteomes" id="UP000250085"/>
    </source>
</evidence>
<dbReference type="PROSITE" id="PS51257">
    <property type="entry name" value="PROKAR_LIPOPROTEIN"/>
    <property type="match status" value="1"/>
</dbReference>
<evidence type="ECO:0000256" key="1">
    <source>
        <dbReference type="RuleBase" id="RU000411"/>
    </source>
</evidence>
<name>A0A2Z2N707_9EURY</name>
<dbReference type="InterPro" id="IPR000215">
    <property type="entry name" value="Serpin_fam"/>
</dbReference>
<dbReference type="EMBL" id="CP015106">
    <property type="protein sequence ID" value="ASJ15332.1"/>
    <property type="molecule type" value="Genomic_DNA"/>
</dbReference>
<feature type="domain" description="Serpin" evidence="2">
    <location>
        <begin position="65"/>
        <end position="424"/>
    </location>
</feature>
<dbReference type="InterPro" id="IPR023796">
    <property type="entry name" value="Serpin_dom"/>
</dbReference>